<evidence type="ECO:0000256" key="1">
    <source>
        <dbReference type="SAM" id="SignalP"/>
    </source>
</evidence>
<dbReference type="EMBL" id="JAUSZI010000002">
    <property type="protein sequence ID" value="MDQ1032823.1"/>
    <property type="molecule type" value="Genomic_DNA"/>
</dbReference>
<feature type="domain" description="SGNH hydrolase-type esterase" evidence="2">
    <location>
        <begin position="46"/>
        <end position="300"/>
    </location>
</feature>
<comment type="caution">
    <text evidence="3">The sequence shown here is derived from an EMBL/GenBank/DDBJ whole genome shotgun (WGS) entry which is preliminary data.</text>
</comment>
<name>A0ABU0TAK2_9ACTN</name>
<feature type="chain" id="PRO_5046352846" evidence="1">
    <location>
        <begin position="24"/>
        <end position="314"/>
    </location>
</feature>
<proteinExistence type="predicted"/>
<evidence type="ECO:0000313" key="3">
    <source>
        <dbReference type="EMBL" id="MDQ1032823.1"/>
    </source>
</evidence>
<dbReference type="Proteomes" id="UP001230328">
    <property type="component" value="Unassembled WGS sequence"/>
</dbReference>
<feature type="signal peptide" evidence="1">
    <location>
        <begin position="1"/>
        <end position="23"/>
    </location>
</feature>
<sequence length="314" mass="32257">MKTRITLGLAGVASCVAFLTAVAVTRDGDGGAVPSLPTPPRGPYVALGDSYTAGPKIPDQNGKPPGCDRSDRNYPALVADGLGLGAAEFRDVSCSGATVADLSASQSTDDGVNPAQLAAVSAATGLVTVGVGGNDIGFGSVITACVKDGVRYRMESRFEDAASNDAPCRKRYVSGGTDQVAARIDAAGGRLSAALRDIGRRAPEARVFVVGYPAILPDDGRGCGRATGLAPGDVTFLREKERQLNTMLRDSAKAAGAGYVDTYTPSAGRDACADKDVRWIEPLIPAAPAASVHPNERGERGMARAVLRAVRAAR</sequence>
<keyword evidence="1" id="KW-0732">Signal</keyword>
<gene>
    <name evidence="3" type="ORF">QF035_010405</name>
</gene>
<dbReference type="InterPro" id="IPR013830">
    <property type="entry name" value="SGNH_hydro"/>
</dbReference>
<reference evidence="3 4" key="1">
    <citation type="submission" date="2023-07" db="EMBL/GenBank/DDBJ databases">
        <title>Comparative genomics of wheat-associated soil bacteria to identify genetic determinants of phenazine resistance.</title>
        <authorList>
            <person name="Mouncey N."/>
        </authorList>
    </citation>
    <scope>NUCLEOTIDE SEQUENCE [LARGE SCALE GENOMIC DNA]</scope>
    <source>
        <strain evidence="3 4">V2I4</strain>
    </source>
</reference>
<dbReference type="InterPro" id="IPR037460">
    <property type="entry name" value="SEST-like"/>
</dbReference>
<dbReference type="Gene3D" id="3.40.50.1110">
    <property type="entry name" value="SGNH hydrolase"/>
    <property type="match status" value="1"/>
</dbReference>
<keyword evidence="4" id="KW-1185">Reference proteome</keyword>
<dbReference type="InterPro" id="IPR036514">
    <property type="entry name" value="SGNH_hydro_sf"/>
</dbReference>
<organism evidence="3 4">
    <name type="scientific">Streptomyces umbrinus</name>
    <dbReference type="NCBI Taxonomy" id="67370"/>
    <lineage>
        <taxon>Bacteria</taxon>
        <taxon>Bacillati</taxon>
        <taxon>Actinomycetota</taxon>
        <taxon>Actinomycetes</taxon>
        <taxon>Kitasatosporales</taxon>
        <taxon>Streptomycetaceae</taxon>
        <taxon>Streptomyces</taxon>
        <taxon>Streptomyces phaeochromogenes group</taxon>
    </lineage>
</organism>
<protein>
    <submittedName>
        <fullName evidence="3">Lysophospholipase L1-like esterase</fullName>
    </submittedName>
</protein>
<dbReference type="CDD" id="cd01823">
    <property type="entry name" value="SEST_like"/>
    <property type="match status" value="1"/>
</dbReference>
<evidence type="ECO:0000313" key="4">
    <source>
        <dbReference type="Proteomes" id="UP001230328"/>
    </source>
</evidence>
<dbReference type="PANTHER" id="PTHR37981">
    <property type="entry name" value="LIPASE 2"/>
    <property type="match status" value="1"/>
</dbReference>
<dbReference type="RefSeq" id="WP_307529825.1">
    <property type="nucleotide sequence ID" value="NZ_JAUSZI010000002.1"/>
</dbReference>
<dbReference type="SUPFAM" id="SSF52266">
    <property type="entry name" value="SGNH hydrolase"/>
    <property type="match status" value="1"/>
</dbReference>
<dbReference type="PROSITE" id="PS51257">
    <property type="entry name" value="PROKAR_LIPOPROTEIN"/>
    <property type="match status" value="1"/>
</dbReference>
<dbReference type="PANTHER" id="PTHR37981:SF1">
    <property type="entry name" value="SGNH HYDROLASE-TYPE ESTERASE DOMAIN-CONTAINING PROTEIN"/>
    <property type="match status" value="1"/>
</dbReference>
<evidence type="ECO:0000259" key="2">
    <source>
        <dbReference type="Pfam" id="PF13472"/>
    </source>
</evidence>
<dbReference type="Pfam" id="PF13472">
    <property type="entry name" value="Lipase_GDSL_2"/>
    <property type="match status" value="1"/>
</dbReference>
<accession>A0ABU0TAK2</accession>